<feature type="coiled-coil region" evidence="1">
    <location>
        <begin position="14"/>
        <end position="63"/>
    </location>
</feature>
<sequence>MGDMTLFGYNPRKVKAYMDRLEEEADLLERRQREMSDAFSAAQAELLRQIGEAERQLAEIESMEAGLKKWIRRNRG</sequence>
<accession>A0A2V5KL06</accession>
<name>A0A2V5KL06_9BACL</name>
<reference evidence="2 3" key="1">
    <citation type="submission" date="2018-05" db="EMBL/GenBank/DDBJ databases">
        <title>Paenibacillus flagellatus sp. nov., isolated from selenium mineral soil.</title>
        <authorList>
            <person name="Dai X."/>
        </authorList>
    </citation>
    <scope>NUCLEOTIDE SEQUENCE [LARGE SCALE GENOMIC DNA]</scope>
    <source>
        <strain evidence="2 3">DXL2</strain>
    </source>
</reference>
<dbReference type="RefSeq" id="WP_110842920.1">
    <property type="nucleotide sequence ID" value="NZ_QJVJ01000013.1"/>
</dbReference>
<dbReference type="EMBL" id="QJVJ01000013">
    <property type="protein sequence ID" value="PYI51407.1"/>
    <property type="molecule type" value="Genomic_DNA"/>
</dbReference>
<organism evidence="2 3">
    <name type="scientific">Paenibacillus flagellatus</name>
    <dbReference type="NCBI Taxonomy" id="2211139"/>
    <lineage>
        <taxon>Bacteria</taxon>
        <taxon>Bacillati</taxon>
        <taxon>Bacillota</taxon>
        <taxon>Bacilli</taxon>
        <taxon>Bacillales</taxon>
        <taxon>Paenibacillaceae</taxon>
        <taxon>Paenibacillus</taxon>
    </lineage>
</organism>
<evidence type="ECO:0000313" key="2">
    <source>
        <dbReference type="EMBL" id="PYI51407.1"/>
    </source>
</evidence>
<protein>
    <submittedName>
        <fullName evidence="2">Uncharacterized protein</fullName>
    </submittedName>
</protein>
<dbReference type="OrthoDB" id="2664290at2"/>
<keyword evidence="3" id="KW-1185">Reference proteome</keyword>
<evidence type="ECO:0000256" key="1">
    <source>
        <dbReference type="SAM" id="Coils"/>
    </source>
</evidence>
<dbReference type="Proteomes" id="UP000247476">
    <property type="component" value="Unassembled WGS sequence"/>
</dbReference>
<comment type="caution">
    <text evidence="2">The sequence shown here is derived from an EMBL/GenBank/DDBJ whole genome shotgun (WGS) entry which is preliminary data.</text>
</comment>
<dbReference type="AlphaFoldDB" id="A0A2V5KL06"/>
<gene>
    <name evidence="2" type="ORF">DLM86_25660</name>
</gene>
<proteinExistence type="predicted"/>
<evidence type="ECO:0000313" key="3">
    <source>
        <dbReference type="Proteomes" id="UP000247476"/>
    </source>
</evidence>
<keyword evidence="1" id="KW-0175">Coiled coil</keyword>